<keyword evidence="4" id="KW-1185">Reference proteome</keyword>
<dbReference type="EMBL" id="WYDN01000002">
    <property type="protein sequence ID" value="NAZ15245.1"/>
    <property type="molecule type" value="Genomic_DNA"/>
</dbReference>
<feature type="transmembrane region" description="Helical" evidence="1">
    <location>
        <begin position="157"/>
        <end position="178"/>
    </location>
</feature>
<feature type="transmembrane region" description="Helical" evidence="1">
    <location>
        <begin position="40"/>
        <end position="61"/>
    </location>
</feature>
<dbReference type="Proteomes" id="UP000477543">
    <property type="component" value="Unassembled WGS sequence"/>
</dbReference>
<keyword evidence="1" id="KW-1133">Transmembrane helix</keyword>
<dbReference type="Proteomes" id="UP000252167">
    <property type="component" value="Unassembled WGS sequence"/>
</dbReference>
<feature type="transmembrane region" description="Helical" evidence="1">
    <location>
        <begin position="123"/>
        <end position="145"/>
    </location>
</feature>
<organism evidence="3 4">
    <name type="scientific">Glutamicibacter soli</name>
    <dbReference type="NCBI Taxonomy" id="453836"/>
    <lineage>
        <taxon>Bacteria</taxon>
        <taxon>Bacillati</taxon>
        <taxon>Actinomycetota</taxon>
        <taxon>Actinomycetes</taxon>
        <taxon>Micrococcales</taxon>
        <taxon>Micrococcaceae</taxon>
        <taxon>Glutamicibacter</taxon>
    </lineage>
</organism>
<feature type="transmembrane region" description="Helical" evidence="1">
    <location>
        <begin position="12"/>
        <end position="34"/>
    </location>
</feature>
<evidence type="ECO:0000313" key="4">
    <source>
        <dbReference type="Proteomes" id="UP000252167"/>
    </source>
</evidence>
<dbReference type="InterPro" id="IPR017195">
    <property type="entry name" value="ABC_thiamin-permease_prd"/>
</dbReference>
<evidence type="ECO:0000313" key="5">
    <source>
        <dbReference type="Proteomes" id="UP000477543"/>
    </source>
</evidence>
<reference evidence="3 4" key="1">
    <citation type="submission" date="2018-01" db="EMBL/GenBank/DDBJ databases">
        <title>Glutamicibacter soli strain NHPC-3 Whole genome sequence and assembly.</title>
        <authorList>
            <person name="Choudhury P."/>
            <person name="Gupta D."/>
            <person name="Sengupta K."/>
            <person name="Jawed A."/>
            <person name="Sultana N."/>
            <person name="Saha P."/>
        </authorList>
    </citation>
    <scope>NUCLEOTIDE SEQUENCE [LARGE SCALE GENOMIC DNA]</scope>
    <source>
        <strain evidence="3 4">NHPC-3</strain>
    </source>
</reference>
<evidence type="ECO:0000313" key="2">
    <source>
        <dbReference type="EMBL" id="NAZ15245.1"/>
    </source>
</evidence>
<gene>
    <name evidence="3" type="ORF">C1H84_12050</name>
    <name evidence="2" type="ORF">GT020_04060</name>
</gene>
<dbReference type="EMBL" id="POAF01000005">
    <property type="protein sequence ID" value="RBM00662.1"/>
    <property type="molecule type" value="Genomic_DNA"/>
</dbReference>
<dbReference type="PIRSF" id="PIRSF037394">
    <property type="entry name" value="ABC_thiamine-permease_YkoE_prd"/>
    <property type="match status" value="1"/>
</dbReference>
<name>A0A365YDB4_9MICC</name>
<keyword evidence="1" id="KW-0472">Membrane</keyword>
<accession>A0A365YDB4</accession>
<proteinExistence type="predicted"/>
<sequence length="206" mass="21799">MSTTRTTQRSTWRVVDIVIASVIAVASGVVFWAWSASYGLFSLAFTAFPPGTALLTGLWLFPAVLGALIIRKPGAALFCEVLAAVVEALLGTHWGMPVLISGLVQGLGAELVFALFRYRRWNLPVALLAGLGSGLFAGLSEAYVVGSVAEYTESMKLFHVGATAVSGLVVAGLLSWWITRALARTGALSNLASRRAHLEPALAVRK</sequence>
<feature type="transmembrane region" description="Helical" evidence="1">
    <location>
        <begin position="73"/>
        <end position="90"/>
    </location>
</feature>
<protein>
    <submittedName>
        <fullName evidence="3">Uncharacterized protein</fullName>
    </submittedName>
</protein>
<dbReference type="AlphaFoldDB" id="A0A365YDB4"/>
<comment type="caution">
    <text evidence="3">The sequence shown here is derived from an EMBL/GenBank/DDBJ whole genome shotgun (WGS) entry which is preliminary data.</text>
</comment>
<keyword evidence="1" id="KW-0812">Transmembrane</keyword>
<evidence type="ECO:0000313" key="3">
    <source>
        <dbReference type="EMBL" id="RBM00662.1"/>
    </source>
</evidence>
<dbReference type="Pfam" id="PF09819">
    <property type="entry name" value="ABC_cobalt"/>
    <property type="match status" value="1"/>
</dbReference>
<reference evidence="2 5" key="2">
    <citation type="submission" date="2020-01" db="EMBL/GenBank/DDBJ databases">
        <title>Glutamicibacter soli M275.</title>
        <authorList>
            <person name="Meng X."/>
        </authorList>
    </citation>
    <scope>NUCLEOTIDE SEQUENCE [LARGE SCALE GENOMIC DNA]</scope>
    <source>
        <strain evidence="2 5">M275</strain>
    </source>
</reference>
<feature type="transmembrane region" description="Helical" evidence="1">
    <location>
        <begin position="96"/>
        <end position="116"/>
    </location>
</feature>
<dbReference type="RefSeq" id="WP_053798630.1">
    <property type="nucleotide sequence ID" value="NZ_CM125969.1"/>
</dbReference>
<evidence type="ECO:0000256" key="1">
    <source>
        <dbReference type="SAM" id="Phobius"/>
    </source>
</evidence>